<reference evidence="3 4" key="1">
    <citation type="submission" date="2023-06" db="EMBL/GenBank/DDBJ databases">
        <authorList>
            <person name="Zeman M."/>
            <person name="Kubasova T."/>
            <person name="Jahodarova E."/>
            <person name="Nykrynova M."/>
            <person name="Rychlik I."/>
        </authorList>
    </citation>
    <scope>NUCLEOTIDE SEQUENCE [LARGE SCALE GENOMIC DNA]</scope>
    <source>
        <strain evidence="3 4">ET4</strain>
    </source>
</reference>
<name>A0ABT7U6W7_9BACE</name>
<proteinExistence type="predicted"/>
<dbReference type="Proteomes" id="UP001228403">
    <property type="component" value="Unassembled WGS sequence"/>
</dbReference>
<dbReference type="Pfam" id="PF13568">
    <property type="entry name" value="OMP_b-brl_2"/>
    <property type="match status" value="1"/>
</dbReference>
<evidence type="ECO:0000313" key="3">
    <source>
        <dbReference type="EMBL" id="MDM8146266.1"/>
    </source>
</evidence>
<gene>
    <name evidence="3" type="ORF">QUW02_10100</name>
</gene>
<organism evidence="3 4">
    <name type="scientific">Bacteroides eggerthii</name>
    <dbReference type="NCBI Taxonomy" id="28111"/>
    <lineage>
        <taxon>Bacteria</taxon>
        <taxon>Pseudomonadati</taxon>
        <taxon>Bacteroidota</taxon>
        <taxon>Bacteroidia</taxon>
        <taxon>Bacteroidales</taxon>
        <taxon>Bacteroidaceae</taxon>
        <taxon>Bacteroides</taxon>
    </lineage>
</organism>
<evidence type="ECO:0000259" key="2">
    <source>
        <dbReference type="Pfam" id="PF13568"/>
    </source>
</evidence>
<keyword evidence="1" id="KW-0732">Signal</keyword>
<evidence type="ECO:0000256" key="1">
    <source>
        <dbReference type="SAM" id="SignalP"/>
    </source>
</evidence>
<reference evidence="4" key="2">
    <citation type="submission" date="2023-07" db="EMBL/GenBank/DDBJ databases">
        <title>Identification and characterization of horizontal gene transfer across gut microbiota members of farm animals based on homology search.</title>
        <authorList>
            <person name="Schwarzerova J."/>
            <person name="Nykrynova M."/>
            <person name="Jureckova K."/>
            <person name="Cejkova D."/>
            <person name="Rychlik I."/>
        </authorList>
    </citation>
    <scope>NUCLEOTIDE SEQUENCE [LARGE SCALE GENOMIC DNA]</scope>
    <source>
        <strain evidence="4">ET4</strain>
    </source>
</reference>
<protein>
    <submittedName>
        <fullName evidence="3">Outer membrane beta-barrel protein</fullName>
    </submittedName>
</protein>
<evidence type="ECO:0000313" key="4">
    <source>
        <dbReference type="Proteomes" id="UP001228403"/>
    </source>
</evidence>
<dbReference type="EMBL" id="JAUDCF010000026">
    <property type="protein sequence ID" value="MDM8146266.1"/>
    <property type="molecule type" value="Genomic_DNA"/>
</dbReference>
<accession>A0ABT7U6W7</accession>
<feature type="signal peptide" evidence="1">
    <location>
        <begin position="1"/>
        <end position="21"/>
    </location>
</feature>
<comment type="caution">
    <text evidence="3">The sequence shown here is derived from an EMBL/GenBank/DDBJ whole genome shotgun (WGS) entry which is preliminary data.</text>
</comment>
<dbReference type="InterPro" id="IPR025665">
    <property type="entry name" value="Beta-barrel_OMP_2"/>
</dbReference>
<sequence length="212" mass="23527">MKKFKFLLTAMLLTCSSMSFAQFMNGGSSSSSSDVPAWKGLRLSYDIPFMSGGGESESGNGFSVDYAHSFNIAKSLPIFLETGAGINYAKWSESEDGADYSTTLLGLTIPVNFVYGISINDKLAIKPYTGLYLRANLMGKDKYEEDGESMDWNLFDKDETDPTWNRVQVGWQIGTTLDINKFNVGISYALDFNEIAEELKTSKFSVRVGYNF</sequence>
<feature type="chain" id="PRO_5046390922" evidence="1">
    <location>
        <begin position="22"/>
        <end position="212"/>
    </location>
</feature>
<feature type="domain" description="Outer membrane protein beta-barrel" evidence="2">
    <location>
        <begin position="55"/>
        <end position="195"/>
    </location>
</feature>
<keyword evidence="4" id="KW-1185">Reference proteome</keyword>